<dbReference type="InterPro" id="IPR027353">
    <property type="entry name" value="NET_dom"/>
</dbReference>
<dbReference type="Pfam" id="PF03366">
    <property type="entry name" value="YEATS"/>
    <property type="match status" value="1"/>
</dbReference>
<comment type="subcellular location">
    <subcellularLocation>
        <location evidence="2">Nucleus</location>
    </subcellularLocation>
</comment>
<feature type="compositionally biased region" description="Basic and acidic residues" evidence="3">
    <location>
        <begin position="144"/>
        <end position="158"/>
    </location>
</feature>
<dbReference type="PROSITE" id="PS51037">
    <property type="entry name" value="YEATS"/>
    <property type="match status" value="1"/>
</dbReference>
<dbReference type="InterPro" id="IPR016665">
    <property type="entry name" value="Sas5/TAF14"/>
</dbReference>
<evidence type="ECO:0000256" key="2">
    <source>
        <dbReference type="PROSITE-ProRule" id="PRU00376"/>
    </source>
</evidence>
<evidence type="ECO:0000256" key="1">
    <source>
        <dbReference type="ARBA" id="ARBA00023242"/>
    </source>
</evidence>
<keyword evidence="5" id="KW-0396">Initiation factor</keyword>
<gene>
    <name evidence="5" type="ORF">EJ05DRAFT_475136</name>
</gene>
<protein>
    <submittedName>
        <fullName evidence="5">SAS complex, SAS5 subunit/transcription initiation factor IID, subunit 14</fullName>
    </submittedName>
</protein>
<dbReference type="InterPro" id="IPR055129">
    <property type="entry name" value="YEATS_dom"/>
</dbReference>
<feature type="domain" description="YEATS" evidence="4">
    <location>
        <begin position="1"/>
        <end position="133"/>
    </location>
</feature>
<dbReference type="GO" id="GO:0003743">
    <property type="term" value="F:translation initiation factor activity"/>
    <property type="evidence" value="ECO:0007669"/>
    <property type="project" value="UniProtKB-KW"/>
</dbReference>
<keyword evidence="5" id="KW-0648">Protein biosynthesis</keyword>
<evidence type="ECO:0000259" key="4">
    <source>
        <dbReference type="PROSITE" id="PS51037"/>
    </source>
</evidence>
<dbReference type="PIRSF" id="PIRSF016551">
    <property type="entry name" value="SAS5/TFIID_14"/>
    <property type="match status" value="1"/>
</dbReference>
<dbReference type="OrthoDB" id="1741717at2759"/>
<name>A0A6A6WCQ2_9PEZI</name>
<dbReference type="Gene3D" id="2.60.40.1970">
    <property type="entry name" value="YEATS domain"/>
    <property type="match status" value="1"/>
</dbReference>
<dbReference type="CDD" id="cd16905">
    <property type="entry name" value="YEATS_Taf14_like"/>
    <property type="match status" value="1"/>
</dbReference>
<keyword evidence="1 2" id="KW-0539">Nucleus</keyword>
<dbReference type="AlphaFoldDB" id="A0A6A6WCQ2"/>
<dbReference type="GO" id="GO:0000785">
    <property type="term" value="C:chromatin"/>
    <property type="evidence" value="ECO:0007669"/>
    <property type="project" value="UniProtKB-ARBA"/>
</dbReference>
<keyword evidence="6" id="KW-1185">Reference proteome</keyword>
<dbReference type="EMBL" id="ML996570">
    <property type="protein sequence ID" value="KAF2758881.1"/>
    <property type="molecule type" value="Genomic_DNA"/>
</dbReference>
<organism evidence="5 6">
    <name type="scientific">Pseudovirgaria hyperparasitica</name>
    <dbReference type="NCBI Taxonomy" id="470096"/>
    <lineage>
        <taxon>Eukaryota</taxon>
        <taxon>Fungi</taxon>
        <taxon>Dikarya</taxon>
        <taxon>Ascomycota</taxon>
        <taxon>Pezizomycotina</taxon>
        <taxon>Dothideomycetes</taxon>
        <taxon>Dothideomycetes incertae sedis</taxon>
        <taxon>Acrospermales</taxon>
        <taxon>Acrospermaceae</taxon>
        <taxon>Pseudovirgaria</taxon>
    </lineage>
</organism>
<evidence type="ECO:0000313" key="5">
    <source>
        <dbReference type="EMBL" id="KAF2758881.1"/>
    </source>
</evidence>
<dbReference type="InterPro" id="IPR005033">
    <property type="entry name" value="YEATS"/>
</dbReference>
<dbReference type="GO" id="GO:0005634">
    <property type="term" value="C:nucleus"/>
    <property type="evidence" value="ECO:0007669"/>
    <property type="project" value="UniProtKB-SubCell"/>
</dbReference>
<dbReference type="RefSeq" id="XP_033601332.1">
    <property type="nucleotide sequence ID" value="XM_033743743.1"/>
</dbReference>
<feature type="region of interest" description="Disordered" evidence="3">
    <location>
        <begin position="136"/>
        <end position="158"/>
    </location>
</feature>
<dbReference type="InterPro" id="IPR038704">
    <property type="entry name" value="YEAST_sf"/>
</dbReference>
<sequence>MPDVKRTVKLVTHQEIIDEDSGQEGFPMRKWHIEIYLIDENGADVTANIFEKVIYRLHPTFPKPNQTFKKHPFRIEEKGWGEFDMQIELHLAHKGGIHTLDHDLNFQSEQYIAKHDITIKNPKAELLALLQESGSTGVNGARGGKRDDATKKRSSRKDKMVDMEKLADGLQRLGEEDLLQVVQMIHDNKTSDTYTKNDVDKGEFHVDLYTLPDPLVKSLWDFTQAKTDL</sequence>
<evidence type="ECO:0000256" key="3">
    <source>
        <dbReference type="SAM" id="MobiDB-lite"/>
    </source>
</evidence>
<accession>A0A6A6WCQ2</accession>
<dbReference type="GeneID" id="54484797"/>
<dbReference type="PANTHER" id="PTHR23195">
    <property type="entry name" value="YEATS DOMAIN"/>
    <property type="match status" value="1"/>
</dbReference>
<dbReference type="Proteomes" id="UP000799437">
    <property type="component" value="Unassembled WGS sequence"/>
</dbReference>
<dbReference type="GO" id="GO:0006355">
    <property type="term" value="P:regulation of DNA-templated transcription"/>
    <property type="evidence" value="ECO:0007669"/>
    <property type="project" value="InterPro"/>
</dbReference>
<evidence type="ECO:0000313" key="6">
    <source>
        <dbReference type="Proteomes" id="UP000799437"/>
    </source>
</evidence>
<dbReference type="Pfam" id="PF17035">
    <property type="entry name" value="BET"/>
    <property type="match status" value="1"/>
</dbReference>
<proteinExistence type="predicted"/>
<reference evidence="5" key="1">
    <citation type="journal article" date="2020" name="Stud. Mycol.">
        <title>101 Dothideomycetes genomes: a test case for predicting lifestyles and emergence of pathogens.</title>
        <authorList>
            <person name="Haridas S."/>
            <person name="Albert R."/>
            <person name="Binder M."/>
            <person name="Bloem J."/>
            <person name="Labutti K."/>
            <person name="Salamov A."/>
            <person name="Andreopoulos B."/>
            <person name="Baker S."/>
            <person name="Barry K."/>
            <person name="Bills G."/>
            <person name="Bluhm B."/>
            <person name="Cannon C."/>
            <person name="Castanera R."/>
            <person name="Culley D."/>
            <person name="Daum C."/>
            <person name="Ezra D."/>
            <person name="Gonzalez J."/>
            <person name="Henrissat B."/>
            <person name="Kuo A."/>
            <person name="Liang C."/>
            <person name="Lipzen A."/>
            <person name="Lutzoni F."/>
            <person name="Magnuson J."/>
            <person name="Mondo S."/>
            <person name="Nolan M."/>
            <person name="Ohm R."/>
            <person name="Pangilinan J."/>
            <person name="Park H.-J."/>
            <person name="Ramirez L."/>
            <person name="Alfaro M."/>
            <person name="Sun H."/>
            <person name="Tritt A."/>
            <person name="Yoshinaga Y."/>
            <person name="Zwiers L.-H."/>
            <person name="Turgeon B."/>
            <person name="Goodwin S."/>
            <person name="Spatafora J."/>
            <person name="Crous P."/>
            <person name="Grigoriev I."/>
        </authorList>
    </citation>
    <scope>NUCLEOTIDE SEQUENCE</scope>
    <source>
        <strain evidence="5">CBS 121739</strain>
    </source>
</reference>